<reference evidence="5" key="1">
    <citation type="submission" date="2018-04" db="EMBL/GenBank/DDBJ databases">
        <title>Whole genome sequencing of Hypsizygus marmoreus.</title>
        <authorList>
            <person name="Choi I.-G."/>
            <person name="Min B."/>
            <person name="Kim J.-G."/>
            <person name="Kim S."/>
            <person name="Oh Y.-L."/>
            <person name="Kong W.-S."/>
            <person name="Park H."/>
            <person name="Jeong J."/>
            <person name="Song E.-S."/>
        </authorList>
    </citation>
    <scope>NUCLEOTIDE SEQUENCE [LARGE SCALE GENOMIC DNA]</scope>
    <source>
        <strain evidence="5">51987-8</strain>
    </source>
</reference>
<keyword evidence="6" id="KW-1185">Reference proteome</keyword>
<organism evidence="5 6">
    <name type="scientific">Hypsizygus marmoreus</name>
    <name type="common">White beech mushroom</name>
    <name type="synonym">Agaricus marmoreus</name>
    <dbReference type="NCBI Taxonomy" id="39966"/>
    <lineage>
        <taxon>Eukaryota</taxon>
        <taxon>Fungi</taxon>
        <taxon>Dikarya</taxon>
        <taxon>Basidiomycota</taxon>
        <taxon>Agaricomycotina</taxon>
        <taxon>Agaricomycetes</taxon>
        <taxon>Agaricomycetidae</taxon>
        <taxon>Agaricales</taxon>
        <taxon>Tricholomatineae</taxon>
        <taxon>Lyophyllaceae</taxon>
        <taxon>Hypsizygus</taxon>
    </lineage>
</organism>
<evidence type="ECO:0000256" key="3">
    <source>
        <dbReference type="ARBA" id="ARBA00022777"/>
    </source>
</evidence>
<evidence type="ECO:0000256" key="1">
    <source>
        <dbReference type="ARBA" id="ARBA00022679"/>
    </source>
</evidence>
<name>A0A369J380_HYPMA</name>
<dbReference type="InterPro" id="IPR051681">
    <property type="entry name" value="Ser/Thr_Kinases-Pseudokinases"/>
</dbReference>
<keyword evidence="2" id="KW-0547">Nucleotide-binding</keyword>
<dbReference type="STRING" id="39966.A0A369J380"/>
<proteinExistence type="predicted"/>
<evidence type="ECO:0000256" key="4">
    <source>
        <dbReference type="ARBA" id="ARBA00022840"/>
    </source>
</evidence>
<dbReference type="SUPFAM" id="SSF56112">
    <property type="entry name" value="Protein kinase-like (PK-like)"/>
    <property type="match status" value="1"/>
</dbReference>
<protein>
    <recommendedName>
        <fullName evidence="7">Protein kinase domain-containing protein</fullName>
    </recommendedName>
</protein>
<dbReference type="PANTHER" id="PTHR44329">
    <property type="entry name" value="SERINE/THREONINE-PROTEIN KINASE TNNI3K-RELATED"/>
    <property type="match status" value="1"/>
</dbReference>
<dbReference type="GO" id="GO:0005524">
    <property type="term" value="F:ATP binding"/>
    <property type="evidence" value="ECO:0007669"/>
    <property type="project" value="UniProtKB-KW"/>
</dbReference>
<dbReference type="InParanoid" id="A0A369J380"/>
<comment type="caution">
    <text evidence="5">The sequence shown here is derived from an EMBL/GenBank/DDBJ whole genome shotgun (WGS) entry which is preliminary data.</text>
</comment>
<evidence type="ECO:0000313" key="6">
    <source>
        <dbReference type="Proteomes" id="UP000076154"/>
    </source>
</evidence>
<keyword evidence="3" id="KW-0418">Kinase</keyword>
<evidence type="ECO:0000256" key="2">
    <source>
        <dbReference type="ARBA" id="ARBA00022741"/>
    </source>
</evidence>
<dbReference type="Proteomes" id="UP000076154">
    <property type="component" value="Unassembled WGS sequence"/>
</dbReference>
<dbReference type="AlphaFoldDB" id="A0A369J380"/>
<dbReference type="Gene3D" id="1.10.510.10">
    <property type="entry name" value="Transferase(Phosphotransferase) domain 1"/>
    <property type="match status" value="2"/>
</dbReference>
<gene>
    <name evidence="5" type="ORF">Hypma_004055</name>
</gene>
<evidence type="ECO:0000313" key="5">
    <source>
        <dbReference type="EMBL" id="RDB15610.1"/>
    </source>
</evidence>
<dbReference type="GO" id="GO:0004674">
    <property type="term" value="F:protein serine/threonine kinase activity"/>
    <property type="evidence" value="ECO:0007669"/>
    <property type="project" value="TreeGrafter"/>
</dbReference>
<sequence>MSIAYDIYSEQLSELRMGQALYYPEPSQKDGPVQVGDVGYTRQGAFHRLFNITLQPDHPSQRLGVPDGFKPLDIGDISTFNAALEPGPLHSKTVVNVESADIKTSGTVLPFEASFRFSCTSERGAILILESQTTREQSLQARRLSQYLQEHCDAWHAFADSLSLEIGFGDIMLVSECSKVAAWSSAAYSNSLREFGVSFSVSEAFTPAAEKIAPSAGLEGIGSLERRRSQKRVNVWPSQHPKDHTVFMKAYRLGTRQAYYRSLVYLFMKATHRTRWAEGGNGMPPSFTTFSQTPPAASSSVDDHGVSPHEKGFEHDLQQFPAFPDFQPATALLACVMEANDNHVAVVHDDEWCYTFQASDVSQIISEYTEFYLNIPRLSTPAVGTDGLPEARAIGLRTCAKSNLASSHTIVDIQTIGERLTQRAQMEKDGSMFDLQLHQIFASDLTSRFVRASQQPADVVDDADICKGFLADGHGGLVKVLIKEYNSREFSTDQIRQMLRRFEGETHLWSRLNHPNLQAHHFLDIITVLDSSLRLFFRSEASNTFLHIKRGIQVTQIARALRYLHRQNVIHGWLPDNVFVDIKGTVQLSLSLRCPIHKELETDNQPRLLLKQGDLASFSMLAVELITGESPWCSSIREPMCRINPDPLYRIKHGPRRSRLSPDMWSLFEDMCSRDALKRPTADQVMKRLAGMREL</sequence>
<dbReference type="EMBL" id="LUEZ02000149">
    <property type="protein sequence ID" value="RDB15610.1"/>
    <property type="molecule type" value="Genomic_DNA"/>
</dbReference>
<keyword evidence="4" id="KW-0067">ATP-binding</keyword>
<dbReference type="OrthoDB" id="2662290at2759"/>
<evidence type="ECO:0008006" key="7">
    <source>
        <dbReference type="Google" id="ProtNLM"/>
    </source>
</evidence>
<dbReference type="PANTHER" id="PTHR44329:SF288">
    <property type="entry name" value="MITOGEN-ACTIVATED PROTEIN KINASE KINASE KINASE 20"/>
    <property type="match status" value="1"/>
</dbReference>
<dbReference type="InterPro" id="IPR011009">
    <property type="entry name" value="Kinase-like_dom_sf"/>
</dbReference>
<keyword evidence="1" id="KW-0808">Transferase</keyword>
<accession>A0A369J380</accession>